<feature type="compositionally biased region" description="Polar residues" evidence="8">
    <location>
        <begin position="51"/>
        <end position="70"/>
    </location>
</feature>
<feature type="region of interest" description="Disordered" evidence="8">
    <location>
        <begin position="327"/>
        <end position="346"/>
    </location>
</feature>
<evidence type="ECO:0000313" key="10">
    <source>
        <dbReference type="EMBL" id="KAK6951413.1"/>
    </source>
</evidence>
<dbReference type="GO" id="GO:0003682">
    <property type="term" value="F:chromatin binding"/>
    <property type="evidence" value="ECO:0007669"/>
    <property type="project" value="TreeGrafter"/>
</dbReference>
<dbReference type="Pfam" id="PF23614">
    <property type="entry name" value="DUF7141"/>
    <property type="match status" value="1"/>
</dbReference>
<dbReference type="SMART" id="SM00249">
    <property type="entry name" value="PHD"/>
    <property type="match status" value="2"/>
</dbReference>
<evidence type="ECO:0000256" key="1">
    <source>
        <dbReference type="ARBA" id="ARBA00011353"/>
    </source>
</evidence>
<evidence type="ECO:0000256" key="8">
    <source>
        <dbReference type="SAM" id="MobiDB-lite"/>
    </source>
</evidence>
<reference evidence="10 11" key="1">
    <citation type="journal article" date="2024" name="Front Chem Biol">
        <title>Unveiling the potential of Daldinia eschscholtzii MFLUCC 19-0629 through bioactivity and bioinformatics studies for enhanced sustainable agriculture production.</title>
        <authorList>
            <person name="Brooks S."/>
            <person name="Weaver J.A."/>
            <person name="Klomchit A."/>
            <person name="Alharthi S.A."/>
            <person name="Onlamun T."/>
            <person name="Nurani R."/>
            <person name="Vong T.K."/>
            <person name="Alberti F."/>
            <person name="Greco C."/>
        </authorList>
    </citation>
    <scope>NUCLEOTIDE SEQUENCE [LARGE SCALE GENOMIC DNA]</scope>
    <source>
        <strain evidence="10">MFLUCC 19-0629</strain>
    </source>
</reference>
<dbReference type="Gene3D" id="3.30.40.10">
    <property type="entry name" value="Zinc/RING finger domain, C3HC4 (zinc finger)"/>
    <property type="match status" value="1"/>
</dbReference>
<keyword evidence="5" id="KW-0862">Zinc</keyword>
<accession>A0AAX6MG40</accession>
<dbReference type="InterPro" id="IPR016197">
    <property type="entry name" value="Chromo-like_dom_sf"/>
</dbReference>
<name>A0AAX6MG40_9PEZI</name>
<feature type="compositionally biased region" description="Acidic residues" evidence="8">
    <location>
        <begin position="169"/>
        <end position="179"/>
    </location>
</feature>
<dbReference type="GO" id="GO:0042393">
    <property type="term" value="F:histone binding"/>
    <property type="evidence" value="ECO:0007669"/>
    <property type="project" value="TreeGrafter"/>
</dbReference>
<comment type="subunit">
    <text evidence="1">Component of the NuA4 histone acetyltransferase complex.</text>
</comment>
<dbReference type="GO" id="GO:0000785">
    <property type="term" value="C:chromatin"/>
    <property type="evidence" value="ECO:0007669"/>
    <property type="project" value="TreeGrafter"/>
</dbReference>
<keyword evidence="11" id="KW-1185">Reference proteome</keyword>
<dbReference type="Pfam" id="PF15446">
    <property type="entry name" value="zf-PHD-like"/>
    <property type="match status" value="1"/>
</dbReference>
<dbReference type="GO" id="GO:0003677">
    <property type="term" value="F:DNA binding"/>
    <property type="evidence" value="ECO:0007669"/>
    <property type="project" value="TreeGrafter"/>
</dbReference>
<sequence>MESESENSADPAVHEDDVIMDEAHEQAHEQPRQDSDHHVQDEWRLGDSHANETYTPSSGKTHGQETNMSSAVPRLHPIMVVLHPPPDPTIYERIYPSQTVERILDEKEDEDGEIYYSVEFKDGYIEDVAYDDVLQLKNGPRATQQYQNRRFNIGQLAMDRQLGKRPLPEDEYYNLESDDSDRPKRRRGESSNPTRRSTRQASKQASVRNSIENDVEMHYIDETIDDVPSDGEFDGRKSSIHRNSTRLSTLRVTRSRNPALRSQHRLDDSEDELAQDRKSDQDDDYDNVIPVIRSDIGGAVRTSSRKKRKPKALYTPRRYIDSDSEIEFEASRRSKRSTKVSKSMRDPEIDDEYEAVDDKMTTAPKIAAIKEVFEEQAENSEFQRAHSGVCDACGSVASHAKGALIPCQGCSYSFHKQCIGPRSQRDHRVTKVGPNDFVLQCRFCIGLHKKKDKRAPSYSACQHCRIPGVSCAEFSPKKTPKQEEKARLENGGEDPITHVQPSLINNPDNVLFRCLTCRRAYHFQHLPKLTANPDKNRIEEYSQAGWKCRDCLDTGHGIHALVAWRPANQEDYVENQRADEFTEDEIEYLVKWEGRSHLHDTWMPGAWVYGIAAPTMRTAFHKREENELPKMTTESAVEEEWVLADVFLKVTYKRGSSASSKAEDLDRISDIESVFVKFQGLSYEEAVWDEPPPS</sequence>
<keyword evidence="6" id="KW-0067">ATP-binding</keyword>
<dbReference type="Proteomes" id="UP001369815">
    <property type="component" value="Unassembled WGS sequence"/>
</dbReference>
<comment type="caution">
    <text evidence="10">The sequence shown here is derived from an EMBL/GenBank/DDBJ whole genome shotgun (WGS) entry which is preliminary data.</text>
</comment>
<dbReference type="InterPro" id="IPR013083">
    <property type="entry name" value="Znf_RING/FYVE/PHD"/>
</dbReference>
<evidence type="ECO:0000256" key="5">
    <source>
        <dbReference type="ARBA" id="ARBA00022833"/>
    </source>
</evidence>
<dbReference type="GO" id="GO:0008270">
    <property type="term" value="F:zinc ion binding"/>
    <property type="evidence" value="ECO:0007669"/>
    <property type="project" value="UniProtKB-KW"/>
</dbReference>
<dbReference type="GO" id="GO:0005634">
    <property type="term" value="C:nucleus"/>
    <property type="evidence" value="ECO:0007669"/>
    <property type="project" value="TreeGrafter"/>
</dbReference>
<dbReference type="AlphaFoldDB" id="A0AAX6MG40"/>
<keyword evidence="4" id="KW-0863">Zinc-finger</keyword>
<proteinExistence type="predicted"/>
<keyword evidence="7" id="KW-0539">Nucleus</keyword>
<evidence type="ECO:0000256" key="2">
    <source>
        <dbReference type="ARBA" id="ARBA00022723"/>
    </source>
</evidence>
<evidence type="ECO:0000256" key="7">
    <source>
        <dbReference type="ARBA" id="ARBA00023242"/>
    </source>
</evidence>
<dbReference type="Pfam" id="PF23615">
    <property type="entry name" value="Chromo_MIT1"/>
    <property type="match status" value="1"/>
</dbReference>
<dbReference type="InterPro" id="IPR056616">
    <property type="entry name" value="Chromo_MIT1"/>
</dbReference>
<dbReference type="GO" id="GO:0016887">
    <property type="term" value="F:ATP hydrolysis activity"/>
    <property type="evidence" value="ECO:0007669"/>
    <property type="project" value="TreeGrafter"/>
</dbReference>
<dbReference type="PANTHER" id="PTHR45623:SF17">
    <property type="entry name" value="CHROMODOMAIN-HELICASE-DNA-BINDING PROTEIN 3-RELATED"/>
    <property type="match status" value="1"/>
</dbReference>
<protein>
    <recommendedName>
        <fullName evidence="9">Chromo domain-containing protein</fullName>
    </recommendedName>
</protein>
<dbReference type="InterPro" id="IPR000953">
    <property type="entry name" value="Chromo/chromo_shadow_dom"/>
</dbReference>
<dbReference type="PANTHER" id="PTHR45623">
    <property type="entry name" value="CHROMODOMAIN-HELICASE-DNA-BINDING PROTEIN 3-RELATED-RELATED"/>
    <property type="match status" value="1"/>
</dbReference>
<feature type="region of interest" description="Disordered" evidence="8">
    <location>
        <begin position="1"/>
        <end position="72"/>
    </location>
</feature>
<feature type="compositionally biased region" description="Low complexity" evidence="8">
    <location>
        <begin position="245"/>
        <end position="257"/>
    </location>
</feature>
<feature type="compositionally biased region" description="Polar residues" evidence="8">
    <location>
        <begin position="190"/>
        <end position="212"/>
    </location>
</feature>
<organism evidence="10 11">
    <name type="scientific">Daldinia eschscholtzii</name>
    <dbReference type="NCBI Taxonomy" id="292717"/>
    <lineage>
        <taxon>Eukaryota</taxon>
        <taxon>Fungi</taxon>
        <taxon>Dikarya</taxon>
        <taxon>Ascomycota</taxon>
        <taxon>Pezizomycotina</taxon>
        <taxon>Sordariomycetes</taxon>
        <taxon>Xylariomycetidae</taxon>
        <taxon>Xylariales</taxon>
        <taxon>Hypoxylaceae</taxon>
        <taxon>Daldinia</taxon>
    </lineage>
</organism>
<feature type="compositionally biased region" description="Acidic residues" evidence="8">
    <location>
        <begin position="222"/>
        <end position="232"/>
    </location>
</feature>
<dbReference type="InterPro" id="IPR055565">
    <property type="entry name" value="DUF7141"/>
</dbReference>
<evidence type="ECO:0000256" key="4">
    <source>
        <dbReference type="ARBA" id="ARBA00022771"/>
    </source>
</evidence>
<feature type="domain" description="Chromo" evidence="9">
    <location>
        <begin position="567"/>
        <end position="632"/>
    </location>
</feature>
<keyword evidence="2" id="KW-0479">Metal-binding</keyword>
<feature type="compositionally biased region" description="Basic and acidic residues" evidence="8">
    <location>
        <begin position="12"/>
        <end position="50"/>
    </location>
</feature>
<evidence type="ECO:0000259" key="9">
    <source>
        <dbReference type="PROSITE" id="PS50013"/>
    </source>
</evidence>
<dbReference type="InterPro" id="IPR001965">
    <property type="entry name" value="Znf_PHD"/>
</dbReference>
<gene>
    <name evidence="10" type="ORF">Daesc_007948</name>
</gene>
<feature type="region of interest" description="Disordered" evidence="8">
    <location>
        <begin position="160"/>
        <end position="289"/>
    </location>
</feature>
<evidence type="ECO:0000256" key="6">
    <source>
        <dbReference type="ARBA" id="ARBA00022840"/>
    </source>
</evidence>
<dbReference type="EMBL" id="JBANMG010000007">
    <property type="protein sequence ID" value="KAK6951413.1"/>
    <property type="molecule type" value="Genomic_DNA"/>
</dbReference>
<evidence type="ECO:0000256" key="3">
    <source>
        <dbReference type="ARBA" id="ARBA00022741"/>
    </source>
</evidence>
<dbReference type="InterPro" id="IPR041684">
    <property type="entry name" value="Znf-PHD-like"/>
</dbReference>
<dbReference type="GO" id="GO:0005524">
    <property type="term" value="F:ATP binding"/>
    <property type="evidence" value="ECO:0007669"/>
    <property type="project" value="UniProtKB-KW"/>
</dbReference>
<dbReference type="SUPFAM" id="SSF57903">
    <property type="entry name" value="FYVE/PHD zinc finger"/>
    <property type="match status" value="1"/>
</dbReference>
<dbReference type="InterPro" id="IPR011011">
    <property type="entry name" value="Znf_FYVE_PHD"/>
</dbReference>
<dbReference type="Gene3D" id="2.40.50.40">
    <property type="match status" value="1"/>
</dbReference>
<dbReference type="SUPFAM" id="SSF54160">
    <property type="entry name" value="Chromo domain-like"/>
    <property type="match status" value="1"/>
</dbReference>
<dbReference type="PROSITE" id="PS50013">
    <property type="entry name" value="CHROMO_2"/>
    <property type="match status" value="1"/>
</dbReference>
<evidence type="ECO:0000313" key="11">
    <source>
        <dbReference type="Proteomes" id="UP001369815"/>
    </source>
</evidence>
<dbReference type="GO" id="GO:0140658">
    <property type="term" value="F:ATP-dependent chromatin remodeler activity"/>
    <property type="evidence" value="ECO:0007669"/>
    <property type="project" value="TreeGrafter"/>
</dbReference>
<keyword evidence="3" id="KW-0547">Nucleotide-binding</keyword>